<dbReference type="Proteomes" id="UP000314294">
    <property type="component" value="Unassembled WGS sequence"/>
</dbReference>
<organism evidence="1 2">
    <name type="scientific">Liparis tanakae</name>
    <name type="common">Tanaka's snailfish</name>
    <dbReference type="NCBI Taxonomy" id="230148"/>
    <lineage>
        <taxon>Eukaryota</taxon>
        <taxon>Metazoa</taxon>
        <taxon>Chordata</taxon>
        <taxon>Craniata</taxon>
        <taxon>Vertebrata</taxon>
        <taxon>Euteleostomi</taxon>
        <taxon>Actinopterygii</taxon>
        <taxon>Neopterygii</taxon>
        <taxon>Teleostei</taxon>
        <taxon>Neoteleostei</taxon>
        <taxon>Acanthomorphata</taxon>
        <taxon>Eupercaria</taxon>
        <taxon>Perciformes</taxon>
        <taxon>Cottioidei</taxon>
        <taxon>Cottales</taxon>
        <taxon>Liparidae</taxon>
        <taxon>Liparis</taxon>
    </lineage>
</organism>
<evidence type="ECO:0000313" key="2">
    <source>
        <dbReference type="Proteomes" id="UP000314294"/>
    </source>
</evidence>
<gene>
    <name evidence="1" type="ORF">EYF80_045767</name>
</gene>
<dbReference type="AlphaFoldDB" id="A0A4Z2FTF5"/>
<proteinExistence type="predicted"/>
<protein>
    <submittedName>
        <fullName evidence="1">Uncharacterized protein</fullName>
    </submittedName>
</protein>
<comment type="caution">
    <text evidence="1">The sequence shown here is derived from an EMBL/GenBank/DDBJ whole genome shotgun (WGS) entry which is preliminary data.</text>
</comment>
<accession>A0A4Z2FTF5</accession>
<sequence length="137" mass="14595">MKSAAAAAIRFYPVTDILGVVVYGGAEREGVAPGEMDVHEEERQTMTGTFPTTVLYLELHRCLIMAEAPSVTVKTGRGSLVILRDVVPYAQRVVRVMGAAALLTSLVQDHLSGSSATTTSQHISLVSKAKLTVLLQA</sequence>
<dbReference type="EMBL" id="SRLO01000928">
    <property type="protein sequence ID" value="TNN44043.1"/>
    <property type="molecule type" value="Genomic_DNA"/>
</dbReference>
<keyword evidence="2" id="KW-1185">Reference proteome</keyword>
<name>A0A4Z2FTF5_9TELE</name>
<evidence type="ECO:0000313" key="1">
    <source>
        <dbReference type="EMBL" id="TNN44043.1"/>
    </source>
</evidence>
<reference evidence="1 2" key="1">
    <citation type="submission" date="2019-03" db="EMBL/GenBank/DDBJ databases">
        <title>First draft genome of Liparis tanakae, snailfish: a comprehensive survey of snailfish specific genes.</title>
        <authorList>
            <person name="Kim W."/>
            <person name="Song I."/>
            <person name="Jeong J.-H."/>
            <person name="Kim D."/>
            <person name="Kim S."/>
            <person name="Ryu S."/>
            <person name="Song J.Y."/>
            <person name="Lee S.K."/>
        </authorList>
    </citation>
    <scope>NUCLEOTIDE SEQUENCE [LARGE SCALE GENOMIC DNA]</scope>
    <source>
        <tissue evidence="1">Muscle</tissue>
    </source>
</reference>